<gene>
    <name evidence="14" type="ORF">FHX41_2780</name>
</gene>
<evidence type="ECO:0000313" key="14">
    <source>
        <dbReference type="EMBL" id="TQM69098.1"/>
    </source>
</evidence>
<evidence type="ECO:0000256" key="5">
    <source>
        <dbReference type="ARBA" id="ARBA00022714"/>
    </source>
</evidence>
<dbReference type="InterPro" id="IPR009050">
    <property type="entry name" value="Globin-like_sf"/>
</dbReference>
<dbReference type="SUPFAM" id="SSF52343">
    <property type="entry name" value="Ferredoxin reductase-like, C-terminal NADP-linked domain"/>
    <property type="match status" value="1"/>
</dbReference>
<dbReference type="InterPro" id="IPR008333">
    <property type="entry name" value="Cbr1-like_FAD-bd_dom"/>
</dbReference>
<keyword evidence="15" id="KW-1185">Reference proteome</keyword>
<evidence type="ECO:0000256" key="8">
    <source>
        <dbReference type="ARBA" id="ARBA00023027"/>
    </source>
</evidence>
<dbReference type="Pfam" id="PF00175">
    <property type="entry name" value="NAD_binding_1"/>
    <property type="match status" value="1"/>
</dbReference>
<keyword evidence="11" id="KW-0349">Heme</keyword>
<dbReference type="CDD" id="cd06187">
    <property type="entry name" value="O2ase_reductase_like"/>
    <property type="match status" value="1"/>
</dbReference>
<feature type="domain" description="Globin" evidence="12">
    <location>
        <begin position="1"/>
        <end position="133"/>
    </location>
</feature>
<evidence type="ECO:0000259" key="12">
    <source>
        <dbReference type="PROSITE" id="PS01033"/>
    </source>
</evidence>
<comment type="catalytic activity">
    <reaction evidence="9">
        <text>2 nitric oxide + NADH + 2 O2 = 2 nitrate + NAD(+) + H(+)</text>
        <dbReference type="Rhea" id="RHEA:19469"/>
        <dbReference type="ChEBI" id="CHEBI:15378"/>
        <dbReference type="ChEBI" id="CHEBI:15379"/>
        <dbReference type="ChEBI" id="CHEBI:16480"/>
        <dbReference type="ChEBI" id="CHEBI:17632"/>
        <dbReference type="ChEBI" id="CHEBI:57540"/>
        <dbReference type="ChEBI" id="CHEBI:57945"/>
        <dbReference type="EC" id="1.14.12.17"/>
    </reaction>
</comment>
<evidence type="ECO:0000256" key="1">
    <source>
        <dbReference type="ARBA" id="ARBA00001970"/>
    </source>
</evidence>
<comment type="similarity">
    <text evidence="11">Belongs to the globin family.</text>
</comment>
<evidence type="ECO:0000256" key="10">
    <source>
        <dbReference type="ARBA" id="ARBA00049433"/>
    </source>
</evidence>
<reference evidence="14 15" key="1">
    <citation type="submission" date="2019-06" db="EMBL/GenBank/DDBJ databases">
        <title>Sequencing the genomes of 1000 actinobacteria strains.</title>
        <authorList>
            <person name="Klenk H.-P."/>
        </authorList>
    </citation>
    <scope>NUCLEOTIDE SEQUENCE [LARGE SCALE GENOMIC DNA]</scope>
    <source>
        <strain evidence="14 15">DSM 45043</strain>
    </source>
</reference>
<keyword evidence="11" id="KW-0479">Metal-binding</keyword>
<comment type="similarity">
    <text evidence="3">In the C-terminal section; belongs to the flavoprotein pyridine nucleotide cytochrome reductase family.</text>
</comment>
<evidence type="ECO:0000259" key="13">
    <source>
        <dbReference type="PROSITE" id="PS51384"/>
    </source>
</evidence>
<proteinExistence type="inferred from homology"/>
<comment type="caution">
    <text evidence="14">The sequence shown here is derived from an EMBL/GenBank/DDBJ whole genome shotgun (WGS) entry which is preliminary data.</text>
</comment>
<comment type="cofactor">
    <cofactor evidence="2">
        <name>FAD</name>
        <dbReference type="ChEBI" id="CHEBI:57692"/>
    </cofactor>
</comment>
<dbReference type="GO" id="GO:0008941">
    <property type="term" value="F:nitric oxide dioxygenase NAD(P)H activity"/>
    <property type="evidence" value="ECO:0007669"/>
    <property type="project" value="UniProtKB-EC"/>
</dbReference>
<dbReference type="GO" id="GO:0005344">
    <property type="term" value="F:oxygen carrier activity"/>
    <property type="evidence" value="ECO:0007669"/>
    <property type="project" value="UniProtKB-KW"/>
</dbReference>
<dbReference type="PRINTS" id="PR00410">
    <property type="entry name" value="PHEHYDRXLASE"/>
</dbReference>
<dbReference type="PRINTS" id="PR00371">
    <property type="entry name" value="FPNCR"/>
</dbReference>
<dbReference type="Gene3D" id="1.10.490.10">
    <property type="entry name" value="Globins"/>
    <property type="match status" value="1"/>
</dbReference>
<feature type="domain" description="FAD-binding FR-type" evidence="13">
    <location>
        <begin position="140"/>
        <end position="240"/>
    </location>
</feature>
<evidence type="ECO:0000256" key="2">
    <source>
        <dbReference type="ARBA" id="ARBA00001974"/>
    </source>
</evidence>
<sequence>MSSEPRIIKECFARLEADPAGAMSYFYGRLFAREPQLRALFPPAMGEQHDRFFRALTRIVWSQDSPADLASHLRRLGRGHRRHGVRREHYPAVETALLATLRTYAADVWTAEAEDAWTRAYRSAAATMIAAAERDAADHPPWWVAEITAHDRRAHDLAVLTLRPERPLPFLPGQHVSVQTARWPRVWRPYSIANAPRPDGTLSLHVRARPAGWVSGALVRHCAPGDTVLLGPATGAMVLEPGSARGLLLIGGGTGLAPVKALAEQAAASGRRLHLLVAARTGAGLYDLPALRRLEEAHPGVRVVPVLSRSPRLPGGLHGRLPDVLPGFLDDLQGWRDHDAYVAGPAPLVRRTVTALQRHGMSLTRIHHDLLAAEN</sequence>
<dbReference type="PROSITE" id="PS01033">
    <property type="entry name" value="GLOBIN"/>
    <property type="match status" value="1"/>
</dbReference>
<dbReference type="EMBL" id="VFPO01000001">
    <property type="protein sequence ID" value="TQM69098.1"/>
    <property type="molecule type" value="Genomic_DNA"/>
</dbReference>
<dbReference type="GO" id="GO:0051537">
    <property type="term" value="F:2 iron, 2 sulfur cluster binding"/>
    <property type="evidence" value="ECO:0007669"/>
    <property type="project" value="UniProtKB-KW"/>
</dbReference>
<dbReference type="OrthoDB" id="3213438at2"/>
<dbReference type="Pfam" id="PF00970">
    <property type="entry name" value="FAD_binding_6"/>
    <property type="match status" value="1"/>
</dbReference>
<dbReference type="RefSeq" id="WP_141968954.1">
    <property type="nucleotide sequence ID" value="NZ_VFPO01000001.1"/>
</dbReference>
<dbReference type="EC" id="1.14.12.17" evidence="4"/>
<dbReference type="GO" id="GO:0019825">
    <property type="term" value="F:oxygen binding"/>
    <property type="evidence" value="ECO:0007669"/>
    <property type="project" value="InterPro"/>
</dbReference>
<dbReference type="AlphaFoldDB" id="A0A543IET8"/>
<evidence type="ECO:0000256" key="6">
    <source>
        <dbReference type="ARBA" id="ARBA00022857"/>
    </source>
</evidence>
<dbReference type="Gene3D" id="2.40.30.10">
    <property type="entry name" value="Translation factors"/>
    <property type="match status" value="1"/>
</dbReference>
<dbReference type="Proteomes" id="UP000316706">
    <property type="component" value="Unassembled WGS sequence"/>
</dbReference>
<evidence type="ECO:0000313" key="15">
    <source>
        <dbReference type="Proteomes" id="UP000316706"/>
    </source>
</evidence>
<dbReference type="Pfam" id="PF00042">
    <property type="entry name" value="Globin"/>
    <property type="match status" value="1"/>
</dbReference>
<evidence type="ECO:0000256" key="4">
    <source>
        <dbReference type="ARBA" id="ARBA00012229"/>
    </source>
</evidence>
<protein>
    <recommendedName>
        <fullName evidence="4">nitric oxide dioxygenase</fullName>
        <ecNumber evidence="4">1.14.12.17</ecNumber>
    </recommendedName>
</protein>
<dbReference type="SUPFAM" id="SSF63380">
    <property type="entry name" value="Riboflavin synthase domain-like"/>
    <property type="match status" value="1"/>
</dbReference>
<evidence type="ECO:0000256" key="11">
    <source>
        <dbReference type="RuleBase" id="RU000356"/>
    </source>
</evidence>
<dbReference type="SUPFAM" id="SSF46458">
    <property type="entry name" value="Globin-like"/>
    <property type="match status" value="1"/>
</dbReference>
<keyword evidence="5" id="KW-0001">2Fe-2S</keyword>
<keyword evidence="6" id="KW-0521">NADP</keyword>
<dbReference type="InterPro" id="IPR001433">
    <property type="entry name" value="OxRdtase_FAD/NAD-bd"/>
</dbReference>
<evidence type="ECO:0000256" key="9">
    <source>
        <dbReference type="ARBA" id="ARBA00048649"/>
    </source>
</evidence>
<dbReference type="CDD" id="cd19753">
    <property type="entry name" value="Mb-like_oxidoreductase"/>
    <property type="match status" value="1"/>
</dbReference>
<evidence type="ECO:0000256" key="7">
    <source>
        <dbReference type="ARBA" id="ARBA00023014"/>
    </source>
</evidence>
<comment type="catalytic activity">
    <reaction evidence="10">
        <text>2 nitric oxide + NADPH + 2 O2 = 2 nitrate + NADP(+) + H(+)</text>
        <dbReference type="Rhea" id="RHEA:19465"/>
        <dbReference type="ChEBI" id="CHEBI:15378"/>
        <dbReference type="ChEBI" id="CHEBI:15379"/>
        <dbReference type="ChEBI" id="CHEBI:16480"/>
        <dbReference type="ChEBI" id="CHEBI:17632"/>
        <dbReference type="ChEBI" id="CHEBI:57783"/>
        <dbReference type="ChEBI" id="CHEBI:58349"/>
        <dbReference type="EC" id="1.14.12.17"/>
    </reaction>
</comment>
<evidence type="ECO:0000256" key="3">
    <source>
        <dbReference type="ARBA" id="ARBA00006401"/>
    </source>
</evidence>
<name>A0A543IET8_9ACTN</name>
<keyword evidence="11" id="KW-0813">Transport</keyword>
<organism evidence="14 15">
    <name type="scientific">Actinomadura hallensis</name>
    <dbReference type="NCBI Taxonomy" id="337895"/>
    <lineage>
        <taxon>Bacteria</taxon>
        <taxon>Bacillati</taxon>
        <taxon>Actinomycetota</taxon>
        <taxon>Actinomycetes</taxon>
        <taxon>Streptosporangiales</taxon>
        <taxon>Thermomonosporaceae</taxon>
        <taxon>Actinomadura</taxon>
    </lineage>
</organism>
<dbReference type="PROSITE" id="PS51384">
    <property type="entry name" value="FAD_FR"/>
    <property type="match status" value="1"/>
</dbReference>
<dbReference type="Gene3D" id="3.40.50.80">
    <property type="entry name" value="Nucleotide-binding domain of ferredoxin-NADP reductase (FNR) module"/>
    <property type="match status" value="1"/>
</dbReference>
<dbReference type="InterPro" id="IPR050415">
    <property type="entry name" value="MRET"/>
</dbReference>
<keyword evidence="8" id="KW-0520">NAD</keyword>
<keyword evidence="11" id="KW-0408">Iron</keyword>
<dbReference type="PANTHER" id="PTHR47354">
    <property type="entry name" value="NADH OXIDOREDUCTASE HCR"/>
    <property type="match status" value="1"/>
</dbReference>
<dbReference type="InterPro" id="IPR017938">
    <property type="entry name" value="Riboflavin_synthase-like_b-brl"/>
</dbReference>
<dbReference type="InterPro" id="IPR000971">
    <property type="entry name" value="Globin"/>
</dbReference>
<keyword evidence="11" id="KW-0561">Oxygen transport</keyword>
<dbReference type="InterPro" id="IPR012292">
    <property type="entry name" value="Globin/Proto"/>
</dbReference>
<dbReference type="GO" id="GO:0020037">
    <property type="term" value="F:heme binding"/>
    <property type="evidence" value="ECO:0007669"/>
    <property type="project" value="InterPro"/>
</dbReference>
<dbReference type="InterPro" id="IPR017927">
    <property type="entry name" value="FAD-bd_FR_type"/>
</dbReference>
<accession>A0A543IET8</accession>
<comment type="cofactor">
    <cofactor evidence="1">
        <name>heme b</name>
        <dbReference type="ChEBI" id="CHEBI:60344"/>
    </cofactor>
</comment>
<keyword evidence="7" id="KW-0411">Iron-sulfur</keyword>
<dbReference type="PANTHER" id="PTHR47354:SF5">
    <property type="entry name" value="PROTEIN RFBI"/>
    <property type="match status" value="1"/>
</dbReference>
<dbReference type="InterPro" id="IPR001709">
    <property type="entry name" value="Flavoprot_Pyr_Nucl_cyt_Rdtase"/>
</dbReference>
<dbReference type="InterPro" id="IPR039261">
    <property type="entry name" value="FNR_nucleotide-bd"/>
</dbReference>